<dbReference type="Gene3D" id="1.50.10.10">
    <property type="match status" value="1"/>
</dbReference>
<dbReference type="Pfam" id="PF17390">
    <property type="entry name" value="Bac_rhamnosid_C"/>
    <property type="match status" value="1"/>
</dbReference>
<dbReference type="InterPro" id="IPR016007">
    <property type="entry name" value="Alpha_rhamnosid"/>
</dbReference>
<protein>
    <recommendedName>
        <fullName evidence="2">alpha-L-rhamnosidase</fullName>
        <ecNumber evidence="2">3.2.1.40</ecNumber>
    </recommendedName>
</protein>
<feature type="domain" description="Alpha-L-rhamnosidase C-terminal" evidence="7">
    <location>
        <begin position="783"/>
        <end position="848"/>
    </location>
</feature>
<evidence type="ECO:0000256" key="2">
    <source>
        <dbReference type="ARBA" id="ARBA00012652"/>
    </source>
</evidence>
<keyword evidence="9" id="KW-1185">Reference proteome</keyword>
<evidence type="ECO:0000259" key="4">
    <source>
        <dbReference type="Pfam" id="PF05592"/>
    </source>
</evidence>
<evidence type="ECO:0000313" key="9">
    <source>
        <dbReference type="Proteomes" id="UP001157114"/>
    </source>
</evidence>
<reference evidence="8 9" key="1">
    <citation type="submission" date="2023-03" db="EMBL/GenBank/DDBJ databases">
        <title>Draft genome sequence of the bacteria which degrade cell wall of Tricholomamatutake.</title>
        <authorList>
            <person name="Konishi Y."/>
            <person name="Fukuta Y."/>
            <person name="Shirasaka N."/>
        </authorList>
    </citation>
    <scope>NUCLEOTIDE SEQUENCE [LARGE SCALE GENOMIC DNA]</scope>
    <source>
        <strain evidence="9">mu1</strain>
    </source>
</reference>
<organism evidence="8 9">
    <name type="scientific">Paenibacillus glycanilyticus</name>
    <dbReference type="NCBI Taxonomy" id="126569"/>
    <lineage>
        <taxon>Bacteria</taxon>
        <taxon>Bacillati</taxon>
        <taxon>Bacillota</taxon>
        <taxon>Bacilli</taxon>
        <taxon>Bacillales</taxon>
        <taxon>Paenibacillaceae</taxon>
        <taxon>Paenibacillus</taxon>
    </lineage>
</organism>
<dbReference type="Gene3D" id="2.60.120.260">
    <property type="entry name" value="Galactose-binding domain-like"/>
    <property type="match status" value="2"/>
</dbReference>
<name>A0ABQ6GB36_9BACL</name>
<feature type="domain" description="Alpha-L-rhamnosidase concanavalin-like" evidence="4">
    <location>
        <begin position="338"/>
        <end position="439"/>
    </location>
</feature>
<comment type="catalytic activity">
    <reaction evidence="1">
        <text>Hydrolysis of terminal non-reducing alpha-L-rhamnose residues in alpha-L-rhamnosides.</text>
        <dbReference type="EC" id="3.2.1.40"/>
    </reaction>
</comment>
<feature type="domain" description="Bacterial alpha-L-rhamnosidase N-terminal" evidence="5">
    <location>
        <begin position="142"/>
        <end position="324"/>
    </location>
</feature>
<accession>A0ABQ6GB36</accession>
<dbReference type="SUPFAM" id="SSF48208">
    <property type="entry name" value="Six-hairpin glycosidases"/>
    <property type="match status" value="1"/>
</dbReference>
<evidence type="ECO:0000259" key="7">
    <source>
        <dbReference type="Pfam" id="PF17390"/>
    </source>
</evidence>
<dbReference type="EMBL" id="BSSQ01000006">
    <property type="protein sequence ID" value="GLX67255.1"/>
    <property type="molecule type" value="Genomic_DNA"/>
</dbReference>
<dbReference type="Pfam" id="PF17389">
    <property type="entry name" value="Bac_rhamnosid6H"/>
    <property type="match status" value="1"/>
</dbReference>
<dbReference type="EC" id="3.2.1.40" evidence="2"/>
<dbReference type="InterPro" id="IPR008902">
    <property type="entry name" value="Rhamnosid_concanavalin"/>
</dbReference>
<dbReference type="PANTHER" id="PTHR33307">
    <property type="entry name" value="ALPHA-RHAMNOSIDASE (EUROFUNG)"/>
    <property type="match status" value="1"/>
</dbReference>
<dbReference type="Pfam" id="PF08531">
    <property type="entry name" value="Bac_rhamnosid_N"/>
    <property type="match status" value="1"/>
</dbReference>
<dbReference type="Proteomes" id="UP001157114">
    <property type="component" value="Unassembled WGS sequence"/>
</dbReference>
<dbReference type="InterPro" id="IPR008928">
    <property type="entry name" value="6-hairpin_glycosidase_sf"/>
</dbReference>
<dbReference type="InterPro" id="IPR035398">
    <property type="entry name" value="Bac_rhamnosid_C"/>
</dbReference>
<evidence type="ECO:0000259" key="5">
    <source>
        <dbReference type="Pfam" id="PF08531"/>
    </source>
</evidence>
<dbReference type="Gene3D" id="2.60.40.10">
    <property type="entry name" value="Immunoglobulins"/>
    <property type="match status" value="1"/>
</dbReference>
<gene>
    <name evidence="8" type="ORF">MU1_16000</name>
</gene>
<dbReference type="Pfam" id="PF25788">
    <property type="entry name" value="Ig_Rha78A_N"/>
    <property type="match status" value="1"/>
</dbReference>
<dbReference type="InterPro" id="IPR035396">
    <property type="entry name" value="Bac_rhamnosid6H"/>
</dbReference>
<evidence type="ECO:0000256" key="1">
    <source>
        <dbReference type="ARBA" id="ARBA00001445"/>
    </source>
</evidence>
<feature type="domain" description="Alpha-L-rhamnosidase six-hairpin glycosidase" evidence="6">
    <location>
        <begin position="445"/>
        <end position="776"/>
    </location>
</feature>
<dbReference type="PANTHER" id="PTHR33307:SF6">
    <property type="entry name" value="ALPHA-RHAMNOSIDASE (EUROFUNG)-RELATED"/>
    <property type="match status" value="1"/>
</dbReference>
<comment type="caution">
    <text evidence="8">The sequence shown here is derived from an EMBL/GenBank/DDBJ whole genome shotgun (WGS) entry which is preliminary data.</text>
</comment>
<dbReference type="Gene3D" id="2.60.420.10">
    <property type="entry name" value="Maltose phosphorylase, domain 3"/>
    <property type="match status" value="1"/>
</dbReference>
<evidence type="ECO:0000256" key="3">
    <source>
        <dbReference type="ARBA" id="ARBA00022801"/>
    </source>
</evidence>
<dbReference type="Pfam" id="PF05592">
    <property type="entry name" value="Bac_rhamnosid"/>
    <property type="match status" value="1"/>
</dbReference>
<dbReference type="InterPro" id="IPR013783">
    <property type="entry name" value="Ig-like_fold"/>
</dbReference>
<keyword evidence="3" id="KW-0378">Hydrolase</keyword>
<dbReference type="InterPro" id="IPR013737">
    <property type="entry name" value="Bac_rhamnosid_N"/>
</dbReference>
<dbReference type="RefSeq" id="WP_284238000.1">
    <property type="nucleotide sequence ID" value="NZ_BSSQ01000006.1"/>
</dbReference>
<dbReference type="InterPro" id="IPR012341">
    <property type="entry name" value="6hp_glycosidase-like_sf"/>
</dbReference>
<evidence type="ECO:0000259" key="6">
    <source>
        <dbReference type="Pfam" id="PF17389"/>
    </source>
</evidence>
<proteinExistence type="predicted"/>
<sequence>MNKINRLRCEYNHNPIGIQTTQPRFSWELESTKRNCNQAAYQIIVSECEESALAGFGELWDSGRVESAETFHIEYEGSPLTSGQRCYWTVRCWDQDGELYETEEEAFFEMGILSPDEWLAQWIGAEEAIAAPLFRKSFYINKPIKQASLSISGLGYFELYMNSERVGDHVLVPNWTDYDDRQIEGLLYPFDDQTSKRVNYLQYAVTDQLQQGDNAIGVMLGNGFYNQAERTIEGKMKYGSPKLILQLAITYEDDTIEHICSDDSWKYSSGPITFNNVFYGEVYDARLEQLGWSGTNFDDSSWEQTSLVRAPKGQLTAQTSPPDKKISTLAPISRSEPQPQTYIFDFGQNFSGWVRIQIRSDVAGQQVTLKFAENLDSNGTLDTLSCGGDGQLQSDTYIMTGQGIEQYEPRFVWHGLRYVEVAGYPGVPTLSDLEGVVVHTSVELAGHFASSEPLLNKVQSAYRWSQLTNMHGGVPSDCPHRERLGYTGDGHLTAEAASYNFDMAAFYAKWIGDISDSQNKQTGFVPHTAPFNGGGGGVAWGSAYIIMPWTMYRMYGDRRLLTEHYDGMKSWLTYLSTRNRGGGYLVEFEEPDSWFLGDWCIPGSNELPPALVSTFYYAYTVRMMSEIAGVLGHEEDRNHYAELFEPICAAFNDAFFDPATATYSIGRQGADLFPLALGCVPAEYEDQVWERVLRHYRDDLGGHLDTGIFGTFFLFDLLSERGETDLALQMVTAKDHPSYGYMIEQGATTLWESWDGHDSHNHPMFGSVSAWFYKHVAGIAPHPESIAFKQTVFKPFQVANLNHASASVHTIRGQYAISWSRENSSNWTCEIQIPPNCSAEVYFPQQSRGALISSIFEKGNNLTIWPSSNADQSPDSIPWRSDQNDIIVTLGSGRYDFEITVTAPH</sequence>
<evidence type="ECO:0000313" key="8">
    <source>
        <dbReference type="EMBL" id="GLX67255.1"/>
    </source>
</evidence>
<dbReference type="PIRSF" id="PIRSF010631">
    <property type="entry name" value="A-rhamnsds"/>
    <property type="match status" value="1"/>
</dbReference>